<feature type="transmembrane region" description="Helical" evidence="1">
    <location>
        <begin position="65"/>
        <end position="83"/>
    </location>
</feature>
<reference evidence="2 3" key="1">
    <citation type="submission" date="2020-07" db="EMBL/GenBank/DDBJ databases">
        <title>Definition of the novel symbiovar canariense within Mesorhizobium novociceri, a new species of genus Mesorhizobium nodulating Cicer canariense in the Caldera de Taburiente National Park (La Palma, Canary Islands).</title>
        <authorList>
            <person name="Leon-Barrios M."/>
            <person name="Perez-Yepez J."/>
            <person name="Flores-Felix J.D."/>
            <person name="Ramirez-Baena M.H."/>
            <person name="Pulido-Suarez L."/>
            <person name="Igual J.M."/>
            <person name="Velazquez E."/>
            <person name="Peix A."/>
        </authorList>
    </citation>
    <scope>NUCLEOTIDE SEQUENCE [LARGE SCALE GENOMIC DNA]</scope>
    <source>
        <strain evidence="2 3">CCANP35</strain>
    </source>
</reference>
<gene>
    <name evidence="2" type="ORF">H0241_28660</name>
</gene>
<dbReference type="Proteomes" id="UP000558284">
    <property type="component" value="Unassembled WGS sequence"/>
</dbReference>
<dbReference type="RefSeq" id="WP_181061139.1">
    <property type="nucleotide sequence ID" value="NZ_JACDTY010000020.1"/>
</dbReference>
<dbReference type="EMBL" id="JACDTY010000020">
    <property type="protein sequence ID" value="MBA1144186.1"/>
    <property type="molecule type" value="Genomic_DNA"/>
</dbReference>
<dbReference type="AlphaFoldDB" id="A0A838BC92"/>
<keyword evidence="1" id="KW-0812">Transmembrane</keyword>
<feature type="transmembrane region" description="Helical" evidence="1">
    <location>
        <begin position="34"/>
        <end position="53"/>
    </location>
</feature>
<name>A0A838BC92_9HYPH</name>
<comment type="caution">
    <text evidence="2">The sequence shown here is derived from an EMBL/GenBank/DDBJ whole genome shotgun (WGS) entry which is preliminary data.</text>
</comment>
<evidence type="ECO:0000313" key="2">
    <source>
        <dbReference type="EMBL" id="MBA1144186.1"/>
    </source>
</evidence>
<keyword evidence="1" id="KW-1133">Transmembrane helix</keyword>
<keyword evidence="1" id="KW-0472">Membrane</keyword>
<protein>
    <submittedName>
        <fullName evidence="2">Uncharacterized protein</fullName>
    </submittedName>
</protein>
<accession>A0A838BC92</accession>
<sequence>MAEVNFTQRIENYFSLWGAYPVMGAQGVENRRQVVLYFGVVLGAVAKAAYDFLSQAAGSFTWSDAFIALIVSMVVFPQLYYTAGLNKARMSFAHFTLAFQNGFFWGVAFDQLANRATS</sequence>
<organism evidence="2 3">
    <name type="scientific">Mesorhizobium neociceri</name>
    <dbReference type="NCBI Taxonomy" id="1307853"/>
    <lineage>
        <taxon>Bacteria</taxon>
        <taxon>Pseudomonadati</taxon>
        <taxon>Pseudomonadota</taxon>
        <taxon>Alphaproteobacteria</taxon>
        <taxon>Hyphomicrobiales</taxon>
        <taxon>Phyllobacteriaceae</taxon>
        <taxon>Mesorhizobium</taxon>
    </lineage>
</organism>
<keyword evidence="3" id="KW-1185">Reference proteome</keyword>
<evidence type="ECO:0000256" key="1">
    <source>
        <dbReference type="SAM" id="Phobius"/>
    </source>
</evidence>
<evidence type="ECO:0000313" key="3">
    <source>
        <dbReference type="Proteomes" id="UP000558284"/>
    </source>
</evidence>
<proteinExistence type="predicted"/>